<dbReference type="PANTHER" id="PTHR36444">
    <property type="entry name" value="TRANSCRIPTIONAL REGULATOR PROTEIN YOBU-RELATED"/>
    <property type="match status" value="1"/>
</dbReference>
<evidence type="ECO:0000313" key="2">
    <source>
        <dbReference type="EMBL" id="MPN19339.1"/>
    </source>
</evidence>
<dbReference type="InterPro" id="IPR011256">
    <property type="entry name" value="Reg_factor_effector_dom_sf"/>
</dbReference>
<gene>
    <name evidence="2" type="ORF">SDC9_166707</name>
</gene>
<reference evidence="2" key="1">
    <citation type="submission" date="2019-08" db="EMBL/GenBank/DDBJ databases">
        <authorList>
            <person name="Kucharzyk K."/>
            <person name="Murdoch R.W."/>
            <person name="Higgins S."/>
            <person name="Loffler F."/>
        </authorList>
    </citation>
    <scope>NUCLEOTIDE SEQUENCE</scope>
</reference>
<feature type="domain" description="GyrI-like small molecule binding" evidence="1">
    <location>
        <begin position="6"/>
        <end position="97"/>
    </location>
</feature>
<dbReference type="EMBL" id="VSSQ01066884">
    <property type="protein sequence ID" value="MPN19339.1"/>
    <property type="molecule type" value="Genomic_DNA"/>
</dbReference>
<evidence type="ECO:0000259" key="1">
    <source>
        <dbReference type="Pfam" id="PF06445"/>
    </source>
</evidence>
<dbReference type="SUPFAM" id="SSF55136">
    <property type="entry name" value="Probable bacterial effector-binding domain"/>
    <property type="match status" value="1"/>
</dbReference>
<dbReference type="InterPro" id="IPR053182">
    <property type="entry name" value="YobU-like_regulator"/>
</dbReference>
<dbReference type="InterPro" id="IPR029442">
    <property type="entry name" value="GyrI-like"/>
</dbReference>
<name>A0A645G0E3_9ZZZZ</name>
<proteinExistence type="predicted"/>
<dbReference type="Gene3D" id="3.20.80.10">
    <property type="entry name" value="Regulatory factor, effector binding domain"/>
    <property type="match status" value="1"/>
</dbReference>
<dbReference type="PANTHER" id="PTHR36444:SF2">
    <property type="entry name" value="TRANSCRIPTIONAL REGULATOR PROTEIN YOBU-RELATED"/>
    <property type="match status" value="1"/>
</dbReference>
<dbReference type="Pfam" id="PF06445">
    <property type="entry name" value="GyrI-like"/>
    <property type="match status" value="1"/>
</dbReference>
<sequence>MEDFSKVLPEMRTVEVPAAKYAVFTTPPVDLTQGGYHGEANTVDFPQSIRNTWKYIFEVWLPQSGYAFDESKIDFEFYDERCHFRPDAVMEIWIPIK</sequence>
<accession>A0A645G0E3</accession>
<dbReference type="AlphaFoldDB" id="A0A645G0E3"/>
<protein>
    <recommendedName>
        <fullName evidence="1">GyrI-like small molecule binding domain-containing protein</fullName>
    </recommendedName>
</protein>
<organism evidence="2">
    <name type="scientific">bioreactor metagenome</name>
    <dbReference type="NCBI Taxonomy" id="1076179"/>
    <lineage>
        <taxon>unclassified sequences</taxon>
        <taxon>metagenomes</taxon>
        <taxon>ecological metagenomes</taxon>
    </lineage>
</organism>
<comment type="caution">
    <text evidence="2">The sequence shown here is derived from an EMBL/GenBank/DDBJ whole genome shotgun (WGS) entry which is preliminary data.</text>
</comment>